<feature type="transmembrane region" description="Helical" evidence="1">
    <location>
        <begin position="131"/>
        <end position="152"/>
    </location>
</feature>
<comment type="caution">
    <text evidence="2">The sequence shown here is derived from an EMBL/GenBank/DDBJ whole genome shotgun (WGS) entry which is preliminary data.</text>
</comment>
<organism evidence="2 3">
    <name type="scientific">Aequorivita vladivostokensis</name>
    <dbReference type="NCBI Taxonomy" id="171194"/>
    <lineage>
        <taxon>Bacteria</taxon>
        <taxon>Pseudomonadati</taxon>
        <taxon>Bacteroidota</taxon>
        <taxon>Flavobacteriia</taxon>
        <taxon>Flavobacteriales</taxon>
        <taxon>Flavobacteriaceae</taxon>
        <taxon>Aequorivita</taxon>
    </lineage>
</organism>
<gene>
    <name evidence="2" type="ORF">MB09_01565</name>
</gene>
<dbReference type="Proteomes" id="UP000033497">
    <property type="component" value="Unassembled WGS sequence"/>
</dbReference>
<dbReference type="EMBL" id="JSVU01000001">
    <property type="protein sequence ID" value="KJJ39885.1"/>
    <property type="molecule type" value="Genomic_DNA"/>
</dbReference>
<keyword evidence="1" id="KW-1133">Transmembrane helix</keyword>
<evidence type="ECO:0000313" key="3">
    <source>
        <dbReference type="Proteomes" id="UP000033497"/>
    </source>
</evidence>
<dbReference type="RefSeq" id="WP_045079096.1">
    <property type="nucleotide sequence ID" value="NZ_JSVU01000001.1"/>
</dbReference>
<proteinExistence type="predicted"/>
<keyword evidence="3" id="KW-1185">Reference proteome</keyword>
<sequence>MHYNPIELDKLRKKVRVAFMLRHQDDDVKKNSIYDEAKSYNNSFLLALSKDLNDLFGDKAPKAPTLYNLYFEERTSFRKATINYLNAYCDSQNSSKDSNTKNLGTLNENKNSLKRIRGNVSEFLRSNYLKIIGYLFFYLPFIVFPIASIGIYKNFKSDKDPSKKATGYFLYSGMIFLYICVNILAIIFLAKSNLGMLIDANQSFDSRIYGNGIVSVSNLTKDGRGQKQIVTQNSTNARVGDTILVSILVGNISSEPIENIDIELSPRISGSNKKHTFSGSLSGYKTDILFDNAFVNTNSSTNMRYIDKSYMHFENLQSDLLWLNSDDRNDLYAGGYKIDKLYPGKKNFSIISSLYVVEESTLNSGIFHSDPAGKNLGFFTVNNCQFKCANKLESINVSSLKKDDTFNFFTFVDFQNIGTVNITNARAKLFVDTSESDKYLKINAELSGDNVLPIYDSVKIFYDNKDLYLGVMEAYVENQHGDTNPKDCAGYNLIESLKINEIEDLVAEIGTLDTYKGGFCDQGYFVVHFQISRNN</sequence>
<keyword evidence="1" id="KW-0472">Membrane</keyword>
<evidence type="ECO:0000256" key="1">
    <source>
        <dbReference type="SAM" id="Phobius"/>
    </source>
</evidence>
<protein>
    <submittedName>
        <fullName evidence="2">Uncharacterized protein</fullName>
    </submittedName>
</protein>
<evidence type="ECO:0000313" key="2">
    <source>
        <dbReference type="EMBL" id="KJJ39885.1"/>
    </source>
</evidence>
<feature type="transmembrane region" description="Helical" evidence="1">
    <location>
        <begin position="168"/>
        <end position="190"/>
    </location>
</feature>
<reference evidence="2 3" key="1">
    <citation type="submission" date="2014-10" db="EMBL/GenBank/DDBJ databases">
        <title>Genome sequencing of Vitellibacter vladivostokensis KMM 3516.</title>
        <authorList>
            <person name="Thevarajoo S."/>
            <person name="Selvaratnam C."/>
            <person name="Goh K.M."/>
            <person name="Chong C.S."/>
        </authorList>
    </citation>
    <scope>NUCLEOTIDE SEQUENCE [LARGE SCALE GENOMIC DNA]</scope>
    <source>
        <strain evidence="2 3">KMM 3516</strain>
    </source>
</reference>
<name>A0ABR5DM94_9FLAO</name>
<keyword evidence="1" id="KW-0812">Transmembrane</keyword>
<accession>A0ABR5DM94</accession>